<accession>A0AAV2EFC4</accession>
<dbReference type="EMBL" id="OZ034817">
    <property type="protein sequence ID" value="CAL1384293.1"/>
    <property type="molecule type" value="Genomic_DNA"/>
</dbReference>
<evidence type="ECO:0000313" key="2">
    <source>
        <dbReference type="Proteomes" id="UP001497516"/>
    </source>
</evidence>
<reference evidence="1 2" key="1">
    <citation type="submission" date="2024-04" db="EMBL/GenBank/DDBJ databases">
        <authorList>
            <person name="Fracassetti M."/>
        </authorList>
    </citation>
    <scope>NUCLEOTIDE SEQUENCE [LARGE SCALE GENOMIC DNA]</scope>
</reference>
<evidence type="ECO:0000313" key="1">
    <source>
        <dbReference type="EMBL" id="CAL1384293.1"/>
    </source>
</evidence>
<protein>
    <submittedName>
        <fullName evidence="1">Uncharacterized protein</fullName>
    </submittedName>
</protein>
<name>A0AAV2EFC4_9ROSI</name>
<dbReference type="Proteomes" id="UP001497516">
    <property type="component" value="Chromosome 4"/>
</dbReference>
<proteinExistence type="predicted"/>
<keyword evidence="2" id="KW-1185">Reference proteome</keyword>
<sequence>MFGAVRCWLGLEPQVSKDDGLLYVPISCTGGQVAKKNFCQHQSDIYVNESGNELYDLRVMDPLAQNG</sequence>
<dbReference type="AlphaFoldDB" id="A0AAV2EFC4"/>
<organism evidence="1 2">
    <name type="scientific">Linum trigynum</name>
    <dbReference type="NCBI Taxonomy" id="586398"/>
    <lineage>
        <taxon>Eukaryota</taxon>
        <taxon>Viridiplantae</taxon>
        <taxon>Streptophyta</taxon>
        <taxon>Embryophyta</taxon>
        <taxon>Tracheophyta</taxon>
        <taxon>Spermatophyta</taxon>
        <taxon>Magnoliopsida</taxon>
        <taxon>eudicotyledons</taxon>
        <taxon>Gunneridae</taxon>
        <taxon>Pentapetalae</taxon>
        <taxon>rosids</taxon>
        <taxon>fabids</taxon>
        <taxon>Malpighiales</taxon>
        <taxon>Linaceae</taxon>
        <taxon>Linum</taxon>
    </lineage>
</organism>
<gene>
    <name evidence="1" type="ORF">LTRI10_LOCUS25508</name>
</gene>